<evidence type="ECO:0000313" key="2">
    <source>
        <dbReference type="Proteomes" id="UP000002281"/>
    </source>
</evidence>
<proteinExistence type="predicted"/>
<reference evidence="1 2" key="1">
    <citation type="journal article" date="2009" name="Science">
        <title>Genome sequence, comparative analysis, and population genetics of the domestic horse.</title>
        <authorList>
            <consortium name="Broad Institute Genome Sequencing Platform"/>
            <consortium name="Broad Institute Whole Genome Assembly Team"/>
            <person name="Wade C.M."/>
            <person name="Giulotto E."/>
            <person name="Sigurdsson S."/>
            <person name="Zoli M."/>
            <person name="Gnerre S."/>
            <person name="Imsland F."/>
            <person name="Lear T.L."/>
            <person name="Adelson D.L."/>
            <person name="Bailey E."/>
            <person name="Bellone R.R."/>
            <person name="Bloecker H."/>
            <person name="Distl O."/>
            <person name="Edgar R.C."/>
            <person name="Garber M."/>
            <person name="Leeb T."/>
            <person name="Mauceli E."/>
            <person name="MacLeod J.N."/>
            <person name="Penedo M.C.T."/>
            <person name="Raison J.M."/>
            <person name="Sharpe T."/>
            <person name="Vogel J."/>
            <person name="Andersson L."/>
            <person name="Antczak D.F."/>
            <person name="Biagi T."/>
            <person name="Binns M.M."/>
            <person name="Chowdhary B.P."/>
            <person name="Coleman S.J."/>
            <person name="Della Valle G."/>
            <person name="Fryc S."/>
            <person name="Guerin G."/>
            <person name="Hasegawa T."/>
            <person name="Hill E.W."/>
            <person name="Jurka J."/>
            <person name="Kiialainen A."/>
            <person name="Lindgren G."/>
            <person name="Liu J."/>
            <person name="Magnani E."/>
            <person name="Mickelson J.R."/>
            <person name="Murray J."/>
            <person name="Nergadze S.G."/>
            <person name="Onofrio R."/>
            <person name="Pedroni S."/>
            <person name="Piras M.F."/>
            <person name="Raudsepp T."/>
            <person name="Rocchi M."/>
            <person name="Roeed K.H."/>
            <person name="Ryder O.A."/>
            <person name="Searle S."/>
            <person name="Skow L."/>
            <person name="Swinburne J.E."/>
            <person name="Syvaenen A.C."/>
            <person name="Tozaki T."/>
            <person name="Valberg S.J."/>
            <person name="Vaudin M."/>
            <person name="White J.R."/>
            <person name="Zody M.C."/>
            <person name="Lander E.S."/>
            <person name="Lindblad-Toh K."/>
        </authorList>
    </citation>
    <scope>NUCLEOTIDE SEQUENCE [LARGE SCALE GENOMIC DNA]</scope>
    <source>
        <strain evidence="1 2">Thoroughbred</strain>
    </source>
</reference>
<evidence type="ECO:0000313" key="1">
    <source>
        <dbReference type="Ensembl" id="ENSECAP00000062094.1"/>
    </source>
</evidence>
<name>A0A9L0RHU1_HORSE</name>
<dbReference type="Ensembl" id="ENSECAT00000104907.1">
    <property type="protein sequence ID" value="ENSECAP00000062094.1"/>
    <property type="gene ID" value="ENSECAG00000045072.1"/>
</dbReference>
<accession>A0A9L0RHU1</accession>
<keyword evidence="2" id="KW-1185">Reference proteome</keyword>
<organism evidence="1 2">
    <name type="scientific">Equus caballus</name>
    <name type="common">Horse</name>
    <dbReference type="NCBI Taxonomy" id="9796"/>
    <lineage>
        <taxon>Eukaryota</taxon>
        <taxon>Metazoa</taxon>
        <taxon>Chordata</taxon>
        <taxon>Craniata</taxon>
        <taxon>Vertebrata</taxon>
        <taxon>Euteleostomi</taxon>
        <taxon>Mammalia</taxon>
        <taxon>Eutheria</taxon>
        <taxon>Laurasiatheria</taxon>
        <taxon>Perissodactyla</taxon>
        <taxon>Equidae</taxon>
        <taxon>Equus</taxon>
    </lineage>
</organism>
<dbReference type="AlphaFoldDB" id="A0A9L0RHU1"/>
<protein>
    <submittedName>
        <fullName evidence="1">Uncharacterized protein</fullName>
    </submittedName>
</protein>
<dbReference type="Proteomes" id="UP000002281">
    <property type="component" value="Chromosome 19"/>
</dbReference>
<sequence>MNERLKCKTQDCKTTRKKHRGKVPDSGLGNNYLDMIPKVKATKAKIKKFDYIKLKSLCSAKETISNMKSLPTEWEKIFTSDLYNNGLIFKTYKELIQFNSKKTNNLIKKLAEDLNRHFSKKDIQMANRYKKRCSNSLIVRKTQIKTTVRYHLIPARMAIIRKTRDNNFDKDVEKRDHLYTVGGNVTW</sequence>
<dbReference type="GeneTree" id="ENSGT01150000286916"/>
<reference evidence="1" key="2">
    <citation type="submission" date="2025-08" db="UniProtKB">
        <authorList>
            <consortium name="Ensembl"/>
        </authorList>
    </citation>
    <scope>IDENTIFICATION</scope>
    <source>
        <strain evidence="1">Thoroughbred</strain>
    </source>
</reference>
<reference evidence="1" key="3">
    <citation type="submission" date="2025-09" db="UniProtKB">
        <authorList>
            <consortium name="Ensembl"/>
        </authorList>
    </citation>
    <scope>IDENTIFICATION</scope>
    <source>
        <strain evidence="1">Thoroughbred</strain>
    </source>
</reference>